<organism evidence="2 3">
    <name type="scientific">Alkalibacillus silvisoli</name>
    <dbReference type="NCBI Taxonomy" id="392823"/>
    <lineage>
        <taxon>Bacteria</taxon>
        <taxon>Bacillati</taxon>
        <taxon>Bacillota</taxon>
        <taxon>Bacilli</taxon>
        <taxon>Bacillales</taxon>
        <taxon>Bacillaceae</taxon>
        <taxon>Alkalibacillus</taxon>
    </lineage>
</organism>
<dbReference type="EMBL" id="BAAACZ010000014">
    <property type="protein sequence ID" value="GAA0462701.1"/>
    <property type="molecule type" value="Genomic_DNA"/>
</dbReference>
<dbReference type="Pfam" id="PF04738">
    <property type="entry name" value="Lant_dehydr_N"/>
    <property type="match status" value="1"/>
</dbReference>
<sequence>MNKEEIIQDIYTAEDYFLLRAPDKPLEFIDSDFLNSSLDIIKFCKNDKFFLQKIHISSPELYKSLINLDLDNINTSKKKQKKVKQIASSLLKYLLRSSSRPTPFGVFRNPKLTQIAT</sequence>
<comment type="caution">
    <text evidence="2">The sequence shown here is derived from an EMBL/GenBank/DDBJ whole genome shotgun (WGS) entry which is preliminary data.</text>
</comment>
<gene>
    <name evidence="2" type="ORF">GCM10008935_17780</name>
</gene>
<name>A0ABN0ZXZ0_9BACI</name>
<keyword evidence="3" id="KW-1185">Reference proteome</keyword>
<protein>
    <recommendedName>
        <fullName evidence="1">Lantibiotic dehydratase N-terminal domain-containing protein</fullName>
    </recommendedName>
</protein>
<accession>A0ABN0ZXZ0</accession>
<dbReference type="InterPro" id="IPR006827">
    <property type="entry name" value="Lant_deHydtase_N"/>
</dbReference>
<feature type="domain" description="Lantibiotic dehydratase N-terminal" evidence="1">
    <location>
        <begin position="50"/>
        <end position="107"/>
    </location>
</feature>
<dbReference type="RefSeq" id="WP_343783226.1">
    <property type="nucleotide sequence ID" value="NZ_BAAACZ010000014.1"/>
</dbReference>
<proteinExistence type="predicted"/>
<evidence type="ECO:0000259" key="1">
    <source>
        <dbReference type="Pfam" id="PF04738"/>
    </source>
</evidence>
<reference evidence="2 3" key="1">
    <citation type="journal article" date="2019" name="Int. J. Syst. Evol. Microbiol.">
        <title>The Global Catalogue of Microorganisms (GCM) 10K type strain sequencing project: providing services to taxonomists for standard genome sequencing and annotation.</title>
        <authorList>
            <consortium name="The Broad Institute Genomics Platform"/>
            <consortium name="The Broad Institute Genome Sequencing Center for Infectious Disease"/>
            <person name="Wu L."/>
            <person name="Ma J."/>
        </authorList>
    </citation>
    <scope>NUCLEOTIDE SEQUENCE [LARGE SCALE GENOMIC DNA]</scope>
    <source>
        <strain evidence="2 3">JCM 14193</strain>
    </source>
</reference>
<dbReference type="Proteomes" id="UP001500740">
    <property type="component" value="Unassembled WGS sequence"/>
</dbReference>
<evidence type="ECO:0000313" key="2">
    <source>
        <dbReference type="EMBL" id="GAA0462701.1"/>
    </source>
</evidence>
<evidence type="ECO:0000313" key="3">
    <source>
        <dbReference type="Proteomes" id="UP001500740"/>
    </source>
</evidence>